<accession>A0AA40D7L7</accession>
<keyword evidence="3" id="KW-1185">Reference proteome</keyword>
<name>A0AA40D7L7_9PEZI</name>
<feature type="compositionally biased region" description="Basic residues" evidence="1">
    <location>
        <begin position="102"/>
        <end position="116"/>
    </location>
</feature>
<dbReference type="EMBL" id="JAULSY010000118">
    <property type="protein sequence ID" value="KAK0664588.1"/>
    <property type="molecule type" value="Genomic_DNA"/>
</dbReference>
<evidence type="ECO:0000313" key="3">
    <source>
        <dbReference type="Proteomes" id="UP001174997"/>
    </source>
</evidence>
<proteinExistence type="predicted"/>
<reference evidence="2" key="1">
    <citation type="submission" date="2023-06" db="EMBL/GenBank/DDBJ databases">
        <title>Genome-scale phylogeny and comparative genomics of the fungal order Sordariales.</title>
        <authorList>
            <consortium name="Lawrence Berkeley National Laboratory"/>
            <person name="Hensen N."/>
            <person name="Bonometti L."/>
            <person name="Westerberg I."/>
            <person name="Brannstrom I.O."/>
            <person name="Guillou S."/>
            <person name="Cros-Aarteil S."/>
            <person name="Calhoun S."/>
            <person name="Haridas S."/>
            <person name="Kuo A."/>
            <person name="Mondo S."/>
            <person name="Pangilinan J."/>
            <person name="Riley R."/>
            <person name="Labutti K."/>
            <person name="Andreopoulos B."/>
            <person name="Lipzen A."/>
            <person name="Chen C."/>
            <person name="Yanf M."/>
            <person name="Daum C."/>
            <person name="Ng V."/>
            <person name="Clum A."/>
            <person name="Steindorff A."/>
            <person name="Ohm R."/>
            <person name="Martin F."/>
            <person name="Silar P."/>
            <person name="Natvig D."/>
            <person name="Lalanne C."/>
            <person name="Gautier V."/>
            <person name="Ament-Velasquez S.L."/>
            <person name="Kruys A."/>
            <person name="Hutchinson M.I."/>
            <person name="Powell A.J."/>
            <person name="Barry K."/>
            <person name="Miller A.N."/>
            <person name="Grigoriev I.V."/>
            <person name="Debuchy R."/>
            <person name="Gladieux P."/>
            <person name="Thoren M.H."/>
            <person name="Johannesson H."/>
        </authorList>
    </citation>
    <scope>NUCLEOTIDE SEQUENCE</scope>
    <source>
        <strain evidence="2">CBS 307.81</strain>
    </source>
</reference>
<gene>
    <name evidence="2" type="ORF">QBC41DRAFT_17588</name>
</gene>
<dbReference type="Proteomes" id="UP001174997">
    <property type="component" value="Unassembled WGS sequence"/>
</dbReference>
<evidence type="ECO:0000256" key="1">
    <source>
        <dbReference type="SAM" id="MobiDB-lite"/>
    </source>
</evidence>
<feature type="region of interest" description="Disordered" evidence="1">
    <location>
        <begin position="163"/>
        <end position="211"/>
    </location>
</feature>
<dbReference type="AlphaFoldDB" id="A0AA40D7L7"/>
<feature type="compositionally biased region" description="Low complexity" evidence="1">
    <location>
        <begin position="133"/>
        <end position="144"/>
    </location>
</feature>
<evidence type="ECO:0000313" key="2">
    <source>
        <dbReference type="EMBL" id="KAK0664588.1"/>
    </source>
</evidence>
<sequence>MRLNQWPGVRALVRAPAAVSLVVAPPPAEHPGTQQHRGCSLRTAGNEDLSISQKNITLPSPSELVIPPHTHLNSCLSPLLLSPLIPPFPLCARRSVSPATHTHTHTHLTHTHTHTHIRTDTRPPQPPPPPPLRQLVCVSSSPHQHTTHTSHLLLLLFSSSQHPSQHLSRPSLLRPPINNHHRQPRDRDKRPNQRGPRARSNYPTSRRSTSN</sequence>
<protein>
    <submittedName>
        <fullName evidence="2">Uncharacterized protein</fullName>
    </submittedName>
</protein>
<feature type="compositionally biased region" description="Pro residues" evidence="1">
    <location>
        <begin position="123"/>
        <end position="132"/>
    </location>
</feature>
<feature type="region of interest" description="Disordered" evidence="1">
    <location>
        <begin position="99"/>
        <end position="144"/>
    </location>
</feature>
<comment type="caution">
    <text evidence="2">The sequence shown here is derived from an EMBL/GenBank/DDBJ whole genome shotgun (WGS) entry which is preliminary data.</text>
</comment>
<organism evidence="2 3">
    <name type="scientific">Cercophora samala</name>
    <dbReference type="NCBI Taxonomy" id="330535"/>
    <lineage>
        <taxon>Eukaryota</taxon>
        <taxon>Fungi</taxon>
        <taxon>Dikarya</taxon>
        <taxon>Ascomycota</taxon>
        <taxon>Pezizomycotina</taxon>
        <taxon>Sordariomycetes</taxon>
        <taxon>Sordariomycetidae</taxon>
        <taxon>Sordariales</taxon>
        <taxon>Lasiosphaeriaceae</taxon>
        <taxon>Cercophora</taxon>
    </lineage>
</organism>
<feature type="compositionally biased region" description="Polar residues" evidence="1">
    <location>
        <begin position="201"/>
        <end position="211"/>
    </location>
</feature>